<proteinExistence type="predicted"/>
<dbReference type="AlphaFoldDB" id="A0AAV4TQR4"/>
<comment type="caution">
    <text evidence="2">The sequence shown here is derived from an EMBL/GenBank/DDBJ whole genome shotgun (WGS) entry which is preliminary data.</text>
</comment>
<dbReference type="Proteomes" id="UP001054945">
    <property type="component" value="Unassembled WGS sequence"/>
</dbReference>
<evidence type="ECO:0000313" key="2">
    <source>
        <dbReference type="EMBL" id="GIY47801.1"/>
    </source>
</evidence>
<evidence type="ECO:0000256" key="1">
    <source>
        <dbReference type="SAM" id="MobiDB-lite"/>
    </source>
</evidence>
<keyword evidence="3" id="KW-1185">Reference proteome</keyword>
<feature type="region of interest" description="Disordered" evidence="1">
    <location>
        <begin position="17"/>
        <end position="52"/>
    </location>
</feature>
<gene>
    <name evidence="2" type="ORF">CEXT_65531</name>
</gene>
<accession>A0AAV4TQR4</accession>
<reference evidence="2 3" key="1">
    <citation type="submission" date="2021-06" db="EMBL/GenBank/DDBJ databases">
        <title>Caerostris extrusa draft genome.</title>
        <authorList>
            <person name="Kono N."/>
            <person name="Arakawa K."/>
        </authorList>
    </citation>
    <scope>NUCLEOTIDE SEQUENCE [LARGE SCALE GENOMIC DNA]</scope>
</reference>
<protein>
    <submittedName>
        <fullName evidence="2">Uncharacterized protein</fullName>
    </submittedName>
</protein>
<name>A0AAV4TQR4_CAEEX</name>
<dbReference type="EMBL" id="BPLR01011627">
    <property type="protein sequence ID" value="GIY47801.1"/>
    <property type="molecule type" value="Genomic_DNA"/>
</dbReference>
<organism evidence="2 3">
    <name type="scientific">Caerostris extrusa</name>
    <name type="common">Bark spider</name>
    <name type="synonym">Caerostris bankana</name>
    <dbReference type="NCBI Taxonomy" id="172846"/>
    <lineage>
        <taxon>Eukaryota</taxon>
        <taxon>Metazoa</taxon>
        <taxon>Ecdysozoa</taxon>
        <taxon>Arthropoda</taxon>
        <taxon>Chelicerata</taxon>
        <taxon>Arachnida</taxon>
        <taxon>Araneae</taxon>
        <taxon>Araneomorphae</taxon>
        <taxon>Entelegynae</taxon>
        <taxon>Araneoidea</taxon>
        <taxon>Araneidae</taxon>
        <taxon>Caerostris</taxon>
    </lineage>
</organism>
<evidence type="ECO:0000313" key="3">
    <source>
        <dbReference type="Proteomes" id="UP001054945"/>
    </source>
</evidence>
<sequence length="88" mass="9633">NKKGSYTIADIDGRARRWTASPTDTASRATVHLPTSPEPLPAPRPQPSSPALRRTVAPVVNHVTPASCWTRCLLFRPIGRRRPQPTVA</sequence>
<feature type="non-terminal residue" evidence="2">
    <location>
        <position position="1"/>
    </location>
</feature>
<feature type="compositionally biased region" description="Pro residues" evidence="1">
    <location>
        <begin position="36"/>
        <end position="48"/>
    </location>
</feature>